<dbReference type="AlphaFoldDB" id="A0A9N9WBV0"/>
<dbReference type="OrthoDB" id="443915at2759"/>
<dbReference type="Proteomes" id="UP001153714">
    <property type="component" value="Chromosome 12"/>
</dbReference>
<gene>
    <name evidence="2" type="ORF">DIATSA_LOCUS2664</name>
</gene>
<reference evidence="2" key="2">
    <citation type="submission" date="2022-10" db="EMBL/GenBank/DDBJ databases">
        <authorList>
            <consortium name="ENA_rothamsted_submissions"/>
            <consortium name="culmorum"/>
            <person name="King R."/>
        </authorList>
    </citation>
    <scope>NUCLEOTIDE SEQUENCE</scope>
</reference>
<dbReference type="EMBL" id="OU893343">
    <property type="protein sequence ID" value="CAG9784581.1"/>
    <property type="molecule type" value="Genomic_DNA"/>
</dbReference>
<evidence type="ECO:0000256" key="1">
    <source>
        <dbReference type="SAM" id="MobiDB-lite"/>
    </source>
</evidence>
<name>A0A9N9WBV0_9NEOP</name>
<proteinExistence type="predicted"/>
<reference evidence="2" key="1">
    <citation type="submission" date="2021-12" db="EMBL/GenBank/DDBJ databases">
        <authorList>
            <person name="King R."/>
        </authorList>
    </citation>
    <scope>NUCLEOTIDE SEQUENCE</scope>
</reference>
<accession>A0A9N9WBV0</accession>
<evidence type="ECO:0000313" key="2">
    <source>
        <dbReference type="EMBL" id="CAG9784581.1"/>
    </source>
</evidence>
<organism evidence="2 3">
    <name type="scientific">Diatraea saccharalis</name>
    <name type="common">sugarcane borer</name>
    <dbReference type="NCBI Taxonomy" id="40085"/>
    <lineage>
        <taxon>Eukaryota</taxon>
        <taxon>Metazoa</taxon>
        <taxon>Ecdysozoa</taxon>
        <taxon>Arthropoda</taxon>
        <taxon>Hexapoda</taxon>
        <taxon>Insecta</taxon>
        <taxon>Pterygota</taxon>
        <taxon>Neoptera</taxon>
        <taxon>Endopterygota</taxon>
        <taxon>Lepidoptera</taxon>
        <taxon>Glossata</taxon>
        <taxon>Ditrysia</taxon>
        <taxon>Pyraloidea</taxon>
        <taxon>Crambidae</taxon>
        <taxon>Crambinae</taxon>
        <taxon>Diatraea</taxon>
    </lineage>
</organism>
<feature type="region of interest" description="Disordered" evidence="1">
    <location>
        <begin position="132"/>
        <end position="155"/>
    </location>
</feature>
<protein>
    <submittedName>
        <fullName evidence="2">Uncharacterized protein</fullName>
    </submittedName>
</protein>
<evidence type="ECO:0000313" key="3">
    <source>
        <dbReference type="Proteomes" id="UP001153714"/>
    </source>
</evidence>
<keyword evidence="3" id="KW-1185">Reference proteome</keyword>
<sequence length="170" mass="18721">MARSTIERLMLSAPSRLSLDAQMFGNACAGVRCTEGSAADAARACDAPGVAAGEMVGVGVEGAAEYYGEYYPPEYYVTPDMCPHPHQHPQHAHMCTVHAEYGGMQVVPSTPMMPQLMPPVMDESMRHYLVAHPHPHHHPPHPQQHHQPPPHHQPPHHYVCVVDNYNMCGI</sequence>
<feature type="compositionally biased region" description="Basic residues" evidence="1">
    <location>
        <begin position="133"/>
        <end position="144"/>
    </location>
</feature>